<feature type="transmembrane region" description="Helical" evidence="1">
    <location>
        <begin position="202"/>
        <end position="219"/>
    </location>
</feature>
<evidence type="ECO:0000256" key="1">
    <source>
        <dbReference type="SAM" id="Phobius"/>
    </source>
</evidence>
<gene>
    <name evidence="2" type="ORF">ERS075579_04532</name>
</gene>
<proteinExistence type="predicted"/>
<protein>
    <submittedName>
        <fullName evidence="2">Putative transmembrane protein</fullName>
    </submittedName>
</protein>
<dbReference type="Pfam" id="PF20401">
    <property type="entry name" value="Rhomboid_2"/>
    <property type="match status" value="1"/>
</dbReference>
<feature type="transmembrane region" description="Helical" evidence="1">
    <location>
        <begin position="70"/>
        <end position="86"/>
    </location>
</feature>
<evidence type="ECO:0000313" key="2">
    <source>
        <dbReference type="EMBL" id="CPV69216.1"/>
    </source>
</evidence>
<dbReference type="AlphaFoldDB" id="A0A0U0ZSP5"/>
<dbReference type="InterPro" id="IPR046862">
    <property type="entry name" value="Rhomboid_2"/>
</dbReference>
<keyword evidence="1 2" id="KW-0812">Transmembrane</keyword>
<dbReference type="Proteomes" id="UP000045782">
    <property type="component" value="Unassembled WGS sequence"/>
</dbReference>
<feature type="transmembrane region" description="Helical" evidence="1">
    <location>
        <begin position="93"/>
        <end position="120"/>
    </location>
</feature>
<evidence type="ECO:0000313" key="3">
    <source>
        <dbReference type="Proteomes" id="UP000045782"/>
    </source>
</evidence>
<keyword evidence="1" id="KW-0472">Membrane</keyword>
<dbReference type="EMBL" id="CSWP01000011">
    <property type="protein sequence ID" value="CPV69216.1"/>
    <property type="molecule type" value="Genomic_DNA"/>
</dbReference>
<sequence length="256" mass="27461">MRRVWAALVRLRVTIGYAAALVAVAVVLVIEGPRMQDRVVAHASTNLHNLHQGHLGTLIGSAFVTDAGPIYLWLPGLMSILALAELQWRSGRLALTFVLGHIGATLIVGLGLAFAVWFHWAPVSIARASDVGMSYGTAAVLGALTFSIPPRWRTSWVWGWITIALVAIVCNQTFTEVGHLTALLLGMLGARLAPSYAPHWSALRLSLLACGCLFALMLFSEDGQTLAVALPAGLAAVLITHWVSERRRPHGQVAIA</sequence>
<organism evidence="2 3">
    <name type="scientific">Mycobacteroides abscessus</name>
    <dbReference type="NCBI Taxonomy" id="36809"/>
    <lineage>
        <taxon>Bacteria</taxon>
        <taxon>Bacillati</taxon>
        <taxon>Actinomycetota</taxon>
        <taxon>Actinomycetes</taxon>
        <taxon>Mycobacteriales</taxon>
        <taxon>Mycobacteriaceae</taxon>
        <taxon>Mycobacteroides</taxon>
    </lineage>
</organism>
<feature type="transmembrane region" description="Helical" evidence="1">
    <location>
        <begin position="225"/>
        <end position="243"/>
    </location>
</feature>
<accession>A0A0U0ZSP5</accession>
<feature type="transmembrane region" description="Helical" evidence="1">
    <location>
        <begin position="132"/>
        <end position="149"/>
    </location>
</feature>
<feature type="transmembrane region" description="Helical" evidence="1">
    <location>
        <begin position="12"/>
        <end position="30"/>
    </location>
</feature>
<feature type="transmembrane region" description="Helical" evidence="1">
    <location>
        <begin position="156"/>
        <end position="174"/>
    </location>
</feature>
<reference evidence="2 3" key="1">
    <citation type="submission" date="2015-03" db="EMBL/GenBank/DDBJ databases">
        <authorList>
            <person name="Murphy D."/>
        </authorList>
    </citation>
    <scope>NUCLEOTIDE SEQUENCE [LARGE SCALE GENOMIC DNA]</scope>
    <source>
        <strain evidence="2 3">PAP088</strain>
    </source>
</reference>
<keyword evidence="1" id="KW-1133">Transmembrane helix</keyword>
<name>A0A0U0ZSP5_9MYCO</name>